<organism evidence="2 3">
    <name type="scientific">Comamonas testosteroni</name>
    <name type="common">Pseudomonas testosteroni</name>
    <dbReference type="NCBI Taxonomy" id="285"/>
    <lineage>
        <taxon>Bacteria</taxon>
        <taxon>Pseudomonadati</taxon>
        <taxon>Pseudomonadota</taxon>
        <taxon>Betaproteobacteria</taxon>
        <taxon>Burkholderiales</taxon>
        <taxon>Comamonadaceae</taxon>
        <taxon>Comamonas</taxon>
    </lineage>
</organism>
<dbReference type="PROSITE" id="PS51832">
    <property type="entry name" value="HD_GYP"/>
    <property type="match status" value="1"/>
</dbReference>
<dbReference type="GO" id="GO:0008081">
    <property type="term" value="F:phosphoric diester hydrolase activity"/>
    <property type="evidence" value="ECO:0007669"/>
    <property type="project" value="UniProtKB-ARBA"/>
</dbReference>
<protein>
    <submittedName>
        <fullName evidence="2">HD-GYP domain-containing protein</fullName>
    </submittedName>
</protein>
<feature type="domain" description="HD-GYP" evidence="1">
    <location>
        <begin position="132"/>
        <end position="329"/>
    </location>
</feature>
<gene>
    <name evidence="2" type="ORF">DZC30_06980</name>
</gene>
<dbReference type="NCBIfam" id="TIGR00277">
    <property type="entry name" value="HDIG"/>
    <property type="match status" value="1"/>
</dbReference>
<dbReference type="InterPro" id="IPR006675">
    <property type="entry name" value="HDIG_dom"/>
</dbReference>
<proteinExistence type="predicted"/>
<dbReference type="InterPro" id="IPR021812">
    <property type="entry name" value="DUF3391"/>
</dbReference>
<reference evidence="2 3" key="1">
    <citation type="submission" date="2018-08" db="EMBL/GenBank/DDBJ databases">
        <title>Comamonas testosteroni strain SWCO2.</title>
        <authorList>
            <person name="Jiang N."/>
            <person name="Zhang X.Z."/>
        </authorList>
    </citation>
    <scope>NUCLEOTIDE SEQUENCE [LARGE SCALE GENOMIC DNA]</scope>
    <source>
        <strain evidence="2 3">SWCO2</strain>
    </source>
</reference>
<dbReference type="Pfam" id="PF13487">
    <property type="entry name" value="HD_5"/>
    <property type="match status" value="1"/>
</dbReference>
<sequence>MLKRISVEQAAVGMFVHELCGPWLKHPFWRTRFLLSSNQDLERLRATPIEHLWIDTQKGLDLQEPSAKAPETTAKPAVAATAAPEPVPLAQELQQAAQICARSGQVLQSMFSDIRLGRPVEKDSAERLVQDMRASIQRNPHALISLARIKTADNYTYLHSMAVCALMMALAQRMQMSEEEVRLAGLSGLLHDVGKCRIPLRILNKPGALTPEEWRIMQDHSTLGAQLLRPLDVPDLVLQACLHHHEKMDGSGYPSGLKGEQIHLLARMAAICDIYDAVTSDRPYKKGWPPAQALQRMTQWCGSHLDKAIFEQFVQTVGIYPIGSLVRLDTDQLAVVIDATSQSLLTPQVRVFYCITSQQAIEPVVLNLEHSEVRISSREDPQEWNLGDLLSLWRP</sequence>
<dbReference type="EMBL" id="QURR01000007">
    <property type="protein sequence ID" value="RGE45690.1"/>
    <property type="molecule type" value="Genomic_DNA"/>
</dbReference>
<dbReference type="OrthoDB" id="9764808at2"/>
<evidence type="ECO:0000313" key="3">
    <source>
        <dbReference type="Proteomes" id="UP000261948"/>
    </source>
</evidence>
<dbReference type="InterPro" id="IPR037522">
    <property type="entry name" value="HD_GYP_dom"/>
</dbReference>
<dbReference type="SUPFAM" id="SSF109604">
    <property type="entry name" value="HD-domain/PDEase-like"/>
    <property type="match status" value="1"/>
</dbReference>
<comment type="caution">
    <text evidence="2">The sequence shown here is derived from an EMBL/GenBank/DDBJ whole genome shotgun (WGS) entry which is preliminary data.</text>
</comment>
<dbReference type="Pfam" id="PF11871">
    <property type="entry name" value="DUF3391"/>
    <property type="match status" value="1"/>
</dbReference>
<dbReference type="PANTHER" id="PTHR43155:SF2">
    <property type="entry name" value="CYCLIC DI-GMP PHOSPHODIESTERASE PA4108"/>
    <property type="match status" value="1"/>
</dbReference>
<dbReference type="CDD" id="cd00077">
    <property type="entry name" value="HDc"/>
    <property type="match status" value="1"/>
</dbReference>
<dbReference type="SMART" id="SM00471">
    <property type="entry name" value="HDc"/>
    <property type="match status" value="1"/>
</dbReference>
<dbReference type="PANTHER" id="PTHR43155">
    <property type="entry name" value="CYCLIC DI-GMP PHOSPHODIESTERASE PA4108-RELATED"/>
    <property type="match status" value="1"/>
</dbReference>
<dbReference type="Gene3D" id="1.10.3210.10">
    <property type="entry name" value="Hypothetical protein af1432"/>
    <property type="match status" value="1"/>
</dbReference>
<dbReference type="AlphaFoldDB" id="A0A373FNG4"/>
<dbReference type="Proteomes" id="UP000261948">
    <property type="component" value="Unassembled WGS sequence"/>
</dbReference>
<dbReference type="InterPro" id="IPR003607">
    <property type="entry name" value="HD/PDEase_dom"/>
</dbReference>
<evidence type="ECO:0000313" key="2">
    <source>
        <dbReference type="EMBL" id="RGE45690.1"/>
    </source>
</evidence>
<keyword evidence="3" id="KW-1185">Reference proteome</keyword>
<name>A0A373FNG4_COMTE</name>
<accession>A0A373FNG4</accession>
<evidence type="ECO:0000259" key="1">
    <source>
        <dbReference type="PROSITE" id="PS51832"/>
    </source>
</evidence>